<accession>B9TH25</accession>
<feature type="non-terminal residue" evidence="2">
    <location>
        <position position="1"/>
    </location>
</feature>
<feature type="non-terminal residue" evidence="2">
    <location>
        <position position="99"/>
    </location>
</feature>
<feature type="region of interest" description="Disordered" evidence="1">
    <location>
        <begin position="1"/>
        <end position="99"/>
    </location>
</feature>
<feature type="compositionally biased region" description="Basic residues" evidence="1">
    <location>
        <begin position="70"/>
        <end position="82"/>
    </location>
</feature>
<organism evidence="2 3">
    <name type="scientific">Ricinus communis</name>
    <name type="common">Castor bean</name>
    <dbReference type="NCBI Taxonomy" id="3988"/>
    <lineage>
        <taxon>Eukaryota</taxon>
        <taxon>Viridiplantae</taxon>
        <taxon>Streptophyta</taxon>
        <taxon>Embryophyta</taxon>
        <taxon>Tracheophyta</taxon>
        <taxon>Spermatophyta</taxon>
        <taxon>Magnoliopsida</taxon>
        <taxon>eudicotyledons</taxon>
        <taxon>Gunneridae</taxon>
        <taxon>Pentapetalae</taxon>
        <taxon>rosids</taxon>
        <taxon>fabids</taxon>
        <taxon>Malpighiales</taxon>
        <taxon>Euphorbiaceae</taxon>
        <taxon>Acalyphoideae</taxon>
        <taxon>Acalypheae</taxon>
        <taxon>Ricinus</taxon>
    </lineage>
</organism>
<dbReference type="AlphaFoldDB" id="B9TH25"/>
<feature type="compositionally biased region" description="Basic residues" evidence="1">
    <location>
        <begin position="53"/>
        <end position="62"/>
    </location>
</feature>
<reference evidence="3" key="1">
    <citation type="journal article" date="2010" name="Nat. Biotechnol.">
        <title>Draft genome sequence of the oilseed species Ricinus communis.</title>
        <authorList>
            <person name="Chan A.P."/>
            <person name="Crabtree J."/>
            <person name="Zhao Q."/>
            <person name="Lorenzi H."/>
            <person name="Orvis J."/>
            <person name="Puiu D."/>
            <person name="Melake-Berhan A."/>
            <person name="Jones K.M."/>
            <person name="Redman J."/>
            <person name="Chen G."/>
            <person name="Cahoon E.B."/>
            <person name="Gedil M."/>
            <person name="Stanke M."/>
            <person name="Haas B.J."/>
            <person name="Wortman J.R."/>
            <person name="Fraser-Liggett C.M."/>
            <person name="Ravel J."/>
            <person name="Rabinowicz P.D."/>
        </authorList>
    </citation>
    <scope>NUCLEOTIDE SEQUENCE [LARGE SCALE GENOMIC DNA]</scope>
    <source>
        <strain evidence="3">cv. Hale</strain>
    </source>
</reference>
<evidence type="ECO:0000313" key="3">
    <source>
        <dbReference type="Proteomes" id="UP000008311"/>
    </source>
</evidence>
<keyword evidence="3" id="KW-1185">Reference proteome</keyword>
<dbReference type="InParanoid" id="B9TH25"/>
<name>B9TH25_RICCO</name>
<feature type="compositionally biased region" description="Basic and acidic residues" evidence="1">
    <location>
        <begin position="1"/>
        <end position="10"/>
    </location>
</feature>
<proteinExistence type="predicted"/>
<evidence type="ECO:0000313" key="2">
    <source>
        <dbReference type="EMBL" id="EEF24839.1"/>
    </source>
</evidence>
<dbReference type="EMBL" id="EQ981147">
    <property type="protein sequence ID" value="EEF24839.1"/>
    <property type="molecule type" value="Genomic_DNA"/>
</dbReference>
<protein>
    <submittedName>
        <fullName evidence="2">Uncharacterized protein</fullName>
    </submittedName>
</protein>
<sequence>HRWQHARDVGRVVPGRPCRRRQRAQFGHQRLSAGRRQRIGHDGPAGDAVAGKRPQRPSRRAGQRVAPLPGHRHAQRHRHGPARRLAAQAGHDARHPGGQ</sequence>
<dbReference type="Proteomes" id="UP000008311">
    <property type="component" value="Unassembled WGS sequence"/>
</dbReference>
<evidence type="ECO:0000256" key="1">
    <source>
        <dbReference type="SAM" id="MobiDB-lite"/>
    </source>
</evidence>
<gene>
    <name evidence="2" type="ORF">RCOM_1892620</name>
</gene>